<organism evidence="2 3">
    <name type="scientific">Actinocatenispora sera</name>
    <dbReference type="NCBI Taxonomy" id="390989"/>
    <lineage>
        <taxon>Bacteria</taxon>
        <taxon>Bacillati</taxon>
        <taxon>Actinomycetota</taxon>
        <taxon>Actinomycetes</taxon>
        <taxon>Micromonosporales</taxon>
        <taxon>Micromonosporaceae</taxon>
        <taxon>Actinocatenispora</taxon>
    </lineage>
</organism>
<proteinExistence type="predicted"/>
<dbReference type="KEGG" id="aser:Asera_14890"/>
<accession>A0A810KYR7</accession>
<name>A0A810KYR7_9ACTN</name>
<dbReference type="OrthoDB" id="5167143at2"/>
<evidence type="ECO:0000313" key="3">
    <source>
        <dbReference type="Proteomes" id="UP000680750"/>
    </source>
</evidence>
<dbReference type="RefSeq" id="WP_157034963.1">
    <property type="nucleotide sequence ID" value="NZ_AP023354.1"/>
</dbReference>
<dbReference type="AlphaFoldDB" id="A0A810KYR7"/>
<dbReference type="EMBL" id="AP023354">
    <property type="protein sequence ID" value="BCJ27381.1"/>
    <property type="molecule type" value="Genomic_DNA"/>
</dbReference>
<feature type="chain" id="PRO_5032455075" description="Carboxypeptidase regulatory-like domain-containing protein" evidence="1">
    <location>
        <begin position="28"/>
        <end position="753"/>
    </location>
</feature>
<feature type="signal peptide" evidence="1">
    <location>
        <begin position="1"/>
        <end position="27"/>
    </location>
</feature>
<reference evidence="2" key="1">
    <citation type="submission" date="2020-08" db="EMBL/GenBank/DDBJ databases">
        <title>Whole genome shotgun sequence of Actinocatenispora sera NBRC 101916.</title>
        <authorList>
            <person name="Komaki H."/>
            <person name="Tamura T."/>
        </authorList>
    </citation>
    <scope>NUCLEOTIDE SEQUENCE</scope>
    <source>
        <strain evidence="2">NBRC 101916</strain>
    </source>
</reference>
<gene>
    <name evidence="2" type="ORF">Asera_14890</name>
</gene>
<keyword evidence="1" id="KW-0732">Signal</keyword>
<keyword evidence="3" id="KW-1185">Reference proteome</keyword>
<evidence type="ECO:0000256" key="1">
    <source>
        <dbReference type="SAM" id="SignalP"/>
    </source>
</evidence>
<protein>
    <recommendedName>
        <fullName evidence="4">Carboxypeptidase regulatory-like domain-containing protein</fullName>
    </recommendedName>
</protein>
<sequence length="753" mass="77735">MRLSRLLVASAAAIVAVGVTVSGVVSATGGTAAPPAGAPIHVVDPPAAPAAAPAPVAPTEVTLVTGDRVRVDGQTVTPLNAGPPMVRFTWGGDAYAVPAAAVQYLGSTLDVRLFDVSYLARTGGSVPVTVQTTGTAAPLAAGTSTLSATAHRIGSKIKSGKLTGVKKIRLAHKAGTAALPAAPAVAAPTGSGLAYETLTVDAVDRNGAAAQGVVLVQNVDDSSLALILSAIDGSASFSVPEGTYSVVADLLTPGDNSTWDGALVAEPQVSVTRDRTVNLDARPAKPYRPALDPSLTTPDTQVDEIGVTRTGVHGDAATASGAYFGLLSLTPDPIPGFRPSALYSAQSGTVTEGSFDFDAVTQLMDSPWSGAMQSGPSYLLSFPHAGSVPAGVNTTLSATDLTTVDDDLYSQPGAAPDGYLEFTVSEPWGYSAKRNIAVATGDRTDFWYTSAPDVDRWRIRADSSDNFSRQSTFLTARHGGHIHQSWNVGPLVPSPVAQTVQSLLDFNGDSPSTPVSPYTTMCPACRQDDNVTLFLAFGDSDPTHSSPVPEYLAPSRIRFTRNGTLAWSSDHLSTGSVKPYSIPLPMLHQPANYTLDWTIGNGTGSGDPAATTDTHWAFTSKPDAVTDLPAGEQCAPDANRGCAALPLLFINYQLALNHQSQAAPGTPFTVSFSVKHQQGAPAATGLGATVSVSYDDGKTWSDPKGAQADGGGKFSLAIQHPDSPGYVSLRVDAHDGAGNTVRQTVIHAYQLAS</sequence>
<dbReference type="Proteomes" id="UP000680750">
    <property type="component" value="Chromosome"/>
</dbReference>
<evidence type="ECO:0000313" key="2">
    <source>
        <dbReference type="EMBL" id="BCJ27381.1"/>
    </source>
</evidence>
<evidence type="ECO:0008006" key="4">
    <source>
        <dbReference type="Google" id="ProtNLM"/>
    </source>
</evidence>